<keyword evidence="3" id="KW-0812">Transmembrane</keyword>
<organism evidence="6 7">
    <name type="scientific">Micromonospora aurantiaca</name>
    <name type="common">nom. illeg.</name>
    <dbReference type="NCBI Taxonomy" id="47850"/>
    <lineage>
        <taxon>Bacteria</taxon>
        <taxon>Bacillati</taxon>
        <taxon>Actinomycetota</taxon>
        <taxon>Actinomycetes</taxon>
        <taxon>Micromonosporales</taxon>
        <taxon>Micromonosporaceae</taxon>
        <taxon>Micromonospora</taxon>
    </lineage>
</organism>
<evidence type="ECO:0000259" key="5">
    <source>
        <dbReference type="Pfam" id="PF03067"/>
    </source>
</evidence>
<name>A0A6N3JZ56_9ACTN</name>
<dbReference type="PANTHER" id="PTHR34823:SF1">
    <property type="entry name" value="CHITIN-BINDING TYPE-4 DOMAIN-CONTAINING PROTEIN"/>
    <property type="match status" value="1"/>
</dbReference>
<dbReference type="OMA" id="YYSCSDL"/>
<dbReference type="InterPro" id="IPR014756">
    <property type="entry name" value="Ig_E-set"/>
</dbReference>
<accession>A0A6N3JZ56</accession>
<dbReference type="EMBL" id="CP031263">
    <property type="protein sequence ID" value="AXH90797.1"/>
    <property type="molecule type" value="Genomic_DNA"/>
</dbReference>
<feature type="compositionally biased region" description="Low complexity" evidence="2">
    <location>
        <begin position="210"/>
        <end position="234"/>
    </location>
</feature>
<evidence type="ECO:0000313" key="7">
    <source>
        <dbReference type="Proteomes" id="UP000253958"/>
    </source>
</evidence>
<feature type="compositionally biased region" description="Basic residues" evidence="2">
    <location>
        <begin position="288"/>
        <end position="298"/>
    </location>
</feature>
<sequence length="298" mass="31383">MAARRALAALAAVAATVPLTAAPAAAHGAPTSPLSRAAACGPEGGRAQTPACRAAVAAGAAVREWDNIRVARIDGRDRERIPDGELCSGGLSAYRGLDLARADWPATTLTAGARHTFRYRTTIPHRGTFRYYVTTGSYSPRRSLTWADLEEKPFLQVTDPPIRAGAYEMRGRLPADRSGRHIVYVIWQNSDTQDTYYSCSDVIFRAARGASDPPSAAPKASASPPRTLAVPAADDEPAVPVATVTDGGPLSRPLLVGAAALVVALLAAAVVGLRRTGGPPPGRPCGVRNHRAGRRRIW</sequence>
<feature type="signal peptide" evidence="4">
    <location>
        <begin position="1"/>
        <end position="21"/>
    </location>
</feature>
<dbReference type="Proteomes" id="UP000253958">
    <property type="component" value="Chromosome"/>
</dbReference>
<evidence type="ECO:0000256" key="2">
    <source>
        <dbReference type="SAM" id="MobiDB-lite"/>
    </source>
</evidence>
<dbReference type="RefSeq" id="WP_013284240.1">
    <property type="nucleotide sequence ID" value="NZ_CBDRIQ010000001.1"/>
</dbReference>
<protein>
    <submittedName>
        <fullName evidence="6">Chitin-binding protein</fullName>
    </submittedName>
</protein>
<dbReference type="Gene3D" id="2.70.50.50">
    <property type="entry name" value="chitin-binding protein cbp21"/>
    <property type="match status" value="1"/>
</dbReference>
<proteinExistence type="predicted"/>
<dbReference type="CDD" id="cd21177">
    <property type="entry name" value="LPMO_AA10"/>
    <property type="match status" value="1"/>
</dbReference>
<feature type="chain" id="PRO_5039035592" evidence="4">
    <location>
        <begin position="22"/>
        <end position="298"/>
    </location>
</feature>
<dbReference type="AlphaFoldDB" id="A0A6N3JZ56"/>
<keyword evidence="3" id="KW-1133">Transmembrane helix</keyword>
<dbReference type="Pfam" id="PF03067">
    <property type="entry name" value="LPMO_10"/>
    <property type="match status" value="1"/>
</dbReference>
<keyword evidence="3" id="KW-0472">Membrane</keyword>
<feature type="domain" description="Chitin-binding type-4" evidence="5">
    <location>
        <begin position="27"/>
        <end position="202"/>
    </location>
</feature>
<feature type="region of interest" description="Disordered" evidence="2">
    <location>
        <begin position="209"/>
        <end position="234"/>
    </location>
</feature>
<dbReference type="InterPro" id="IPR051024">
    <property type="entry name" value="GlcNAc_Chitin_IntDeg"/>
</dbReference>
<evidence type="ECO:0000256" key="3">
    <source>
        <dbReference type="SAM" id="Phobius"/>
    </source>
</evidence>
<dbReference type="SUPFAM" id="SSF81296">
    <property type="entry name" value="E set domains"/>
    <property type="match status" value="1"/>
</dbReference>
<reference evidence="6 7" key="2">
    <citation type="submission" date="2018-08" db="EMBL/GenBank/DDBJ databases">
        <title>Streptomyces kandeliansis sp. nov., an endophytic bacterium isolated from mangrove plant.</title>
        <authorList>
            <person name="Wang R."/>
        </authorList>
    </citation>
    <scope>NUCLEOTIDE SEQUENCE [LARGE SCALE GENOMIC DNA]</scope>
    <source>
        <strain evidence="7">H14(2018)</strain>
    </source>
</reference>
<dbReference type="PANTHER" id="PTHR34823">
    <property type="entry name" value="GLCNAC-BINDING PROTEIN A"/>
    <property type="match status" value="1"/>
</dbReference>
<evidence type="ECO:0000256" key="1">
    <source>
        <dbReference type="ARBA" id="ARBA00022729"/>
    </source>
</evidence>
<dbReference type="InterPro" id="IPR004302">
    <property type="entry name" value="Cellulose/chitin-bd_N"/>
</dbReference>
<reference evidence="6 7" key="1">
    <citation type="submission" date="2018-07" db="EMBL/GenBank/DDBJ databases">
        <authorList>
            <person name="Ye Y."/>
        </authorList>
    </citation>
    <scope>NUCLEOTIDE SEQUENCE [LARGE SCALE GENOMIC DNA]</scope>
    <source>
        <strain evidence="7">H14(2018)</strain>
    </source>
</reference>
<evidence type="ECO:0000256" key="4">
    <source>
        <dbReference type="SAM" id="SignalP"/>
    </source>
</evidence>
<feature type="transmembrane region" description="Helical" evidence="3">
    <location>
        <begin position="254"/>
        <end position="273"/>
    </location>
</feature>
<keyword evidence="1 4" id="KW-0732">Signal</keyword>
<feature type="region of interest" description="Disordered" evidence="2">
    <location>
        <begin position="277"/>
        <end position="298"/>
    </location>
</feature>
<gene>
    <name evidence="6" type="ORF">DVH21_13135</name>
</gene>
<evidence type="ECO:0000313" key="6">
    <source>
        <dbReference type="EMBL" id="AXH90797.1"/>
    </source>
</evidence>